<sequence length="45" mass="5057">MLKSCSSTIFPLKLIFTQSRIGLSAISFVSECISVTRFPHFQVVH</sequence>
<reference evidence="1" key="1">
    <citation type="submission" date="2014-11" db="EMBL/GenBank/DDBJ databases">
        <authorList>
            <person name="Amaro Gonzalez C."/>
        </authorList>
    </citation>
    <scope>NUCLEOTIDE SEQUENCE</scope>
</reference>
<proteinExistence type="predicted"/>
<reference evidence="1" key="2">
    <citation type="journal article" date="2015" name="Fish Shellfish Immunol.">
        <title>Early steps in the European eel (Anguilla anguilla)-Vibrio vulnificus interaction in the gills: Role of the RtxA13 toxin.</title>
        <authorList>
            <person name="Callol A."/>
            <person name="Pajuelo D."/>
            <person name="Ebbesson L."/>
            <person name="Teles M."/>
            <person name="MacKenzie S."/>
            <person name="Amaro C."/>
        </authorList>
    </citation>
    <scope>NUCLEOTIDE SEQUENCE</scope>
</reference>
<protein>
    <submittedName>
        <fullName evidence="1">Uncharacterized protein</fullName>
    </submittedName>
</protein>
<evidence type="ECO:0000313" key="1">
    <source>
        <dbReference type="EMBL" id="JAH57433.1"/>
    </source>
</evidence>
<accession>A0A0E9TXH0</accession>
<organism evidence="1">
    <name type="scientific">Anguilla anguilla</name>
    <name type="common">European freshwater eel</name>
    <name type="synonym">Muraena anguilla</name>
    <dbReference type="NCBI Taxonomy" id="7936"/>
    <lineage>
        <taxon>Eukaryota</taxon>
        <taxon>Metazoa</taxon>
        <taxon>Chordata</taxon>
        <taxon>Craniata</taxon>
        <taxon>Vertebrata</taxon>
        <taxon>Euteleostomi</taxon>
        <taxon>Actinopterygii</taxon>
        <taxon>Neopterygii</taxon>
        <taxon>Teleostei</taxon>
        <taxon>Anguilliformes</taxon>
        <taxon>Anguillidae</taxon>
        <taxon>Anguilla</taxon>
    </lineage>
</organism>
<dbReference type="AlphaFoldDB" id="A0A0E9TXH0"/>
<dbReference type="EMBL" id="GBXM01051144">
    <property type="protein sequence ID" value="JAH57433.1"/>
    <property type="molecule type" value="Transcribed_RNA"/>
</dbReference>
<name>A0A0E9TXH0_ANGAN</name>